<evidence type="ECO:0000313" key="1">
    <source>
        <dbReference type="EMBL" id="GBH10602.1"/>
    </source>
</evidence>
<protein>
    <submittedName>
        <fullName evidence="1">Uncharacterized protein</fullName>
    </submittedName>
</protein>
<name>A0A2V0QWX1_PSESF</name>
<accession>A0A2V0QWX1</accession>
<proteinExistence type="predicted"/>
<evidence type="ECO:0000313" key="2">
    <source>
        <dbReference type="EMBL" id="GBH17314.1"/>
    </source>
</evidence>
<dbReference type="AlphaFoldDB" id="A0A2V0QWX1"/>
<dbReference type="Proteomes" id="UP000248291">
    <property type="component" value="Unassembled WGS sequence"/>
</dbReference>
<dbReference type="Proteomes" id="UP000247480">
    <property type="component" value="Unassembled WGS sequence"/>
</dbReference>
<comment type="caution">
    <text evidence="1">The sequence shown here is derived from an EMBL/GenBank/DDBJ whole genome shotgun (WGS) entry which is preliminary data.</text>
</comment>
<organism evidence="1 3">
    <name type="scientific">Pseudomonas syringae pv. actinidiae</name>
    <dbReference type="NCBI Taxonomy" id="103796"/>
    <lineage>
        <taxon>Bacteria</taxon>
        <taxon>Pseudomonadati</taxon>
        <taxon>Pseudomonadota</taxon>
        <taxon>Gammaproteobacteria</taxon>
        <taxon>Pseudomonadales</taxon>
        <taxon>Pseudomonadaceae</taxon>
        <taxon>Pseudomonas</taxon>
        <taxon>Pseudomonas syringae</taxon>
    </lineage>
</organism>
<dbReference type="EMBL" id="BGJZ01000192">
    <property type="protein sequence ID" value="GBH10602.1"/>
    <property type="molecule type" value="Genomic_DNA"/>
</dbReference>
<reference evidence="2 4" key="2">
    <citation type="submission" date="2018-04" db="EMBL/GenBank/DDBJ databases">
        <title>Draft genome sequence of Pseudomonas syringae pv. actinidiae biovar 3 strains isolated from kiwifruit in Kagawa prefecture.</title>
        <authorList>
            <person name="Tabuchi M."/>
            <person name="Saito M."/>
            <person name="Fujiwara S."/>
            <person name="Sasa N."/>
            <person name="Akimitsu K."/>
            <person name="Gomi K."/>
            <person name="Konishi-Sugita S."/>
            <person name="Hamano K."/>
            <person name="Kataoka I."/>
        </authorList>
    </citation>
    <scope>NUCLEOTIDE SEQUENCE [LARGE SCALE GENOMIC DNA]</scope>
    <source>
        <strain evidence="2 4">MAFF212211</strain>
    </source>
</reference>
<dbReference type="EMBL" id="BGKA01000101">
    <property type="protein sequence ID" value="GBH17314.1"/>
    <property type="molecule type" value="Genomic_DNA"/>
</dbReference>
<reference evidence="1 3" key="1">
    <citation type="submission" date="2018-04" db="EMBL/GenBank/DDBJ databases">
        <title>Draft genome sequence of Pseudomonas syringae pv. actinidiae biovar 1 strains isolated from kiwifruit in Kagawa prefecture.</title>
        <authorList>
            <person name="Tabuchi M."/>
            <person name="Saito M."/>
            <person name="Fujiwara S."/>
            <person name="Sasa N."/>
            <person name="Akimitsu K."/>
            <person name="Gomi K."/>
            <person name="Konishi-Sugita S."/>
            <person name="Hamano K."/>
            <person name="Kataoka I."/>
        </authorList>
    </citation>
    <scope>NUCLEOTIDE SEQUENCE [LARGE SCALE GENOMIC DNA]</scope>
    <source>
        <strain evidence="1 3">MAFF212206</strain>
    </source>
</reference>
<sequence length="67" mass="7766">MLTTKQGQPLRSTDHCYLSFNYQLSIIAQTLLVEVQFVTLRITQRFCDVSDVCLRLRSPFRPYGALL</sequence>
<evidence type="ECO:0000313" key="4">
    <source>
        <dbReference type="Proteomes" id="UP000248291"/>
    </source>
</evidence>
<evidence type="ECO:0000313" key="3">
    <source>
        <dbReference type="Proteomes" id="UP000247480"/>
    </source>
</evidence>
<gene>
    <name evidence="1" type="ORF">KPSA1_04022</name>
    <name evidence="2" type="ORF">KPSA3_03278</name>
</gene>